<dbReference type="SUPFAM" id="SSF56112">
    <property type="entry name" value="Protein kinase-like (PK-like)"/>
    <property type="match status" value="1"/>
</dbReference>
<dbReference type="PANTHER" id="PTHR48055:SF50">
    <property type="entry name" value="PROTEIN KINASE DOMAIN-CONTAINING PROTEIN"/>
    <property type="match status" value="1"/>
</dbReference>
<dbReference type="Proteomes" id="UP000026962">
    <property type="component" value="Chromosome 8"/>
</dbReference>
<evidence type="ECO:0000313" key="2">
    <source>
        <dbReference type="EnsemblPlants" id="OPUNC08G10530.1"/>
    </source>
</evidence>
<dbReference type="InterPro" id="IPR011009">
    <property type="entry name" value="Kinase-like_dom_sf"/>
</dbReference>
<dbReference type="PANTHER" id="PTHR48055">
    <property type="entry name" value="LEUCINE-RICH REPEAT RECEPTOR PROTEIN KINASE EMS1"/>
    <property type="match status" value="1"/>
</dbReference>
<name>A0A0E0LU02_ORYPU</name>
<dbReference type="HOGENOM" id="CLU_1941522_0_0_1"/>
<dbReference type="GO" id="GO:0004672">
    <property type="term" value="F:protein kinase activity"/>
    <property type="evidence" value="ECO:0007669"/>
    <property type="project" value="InterPro"/>
</dbReference>
<evidence type="ECO:0000313" key="3">
    <source>
        <dbReference type="Proteomes" id="UP000026962"/>
    </source>
</evidence>
<reference evidence="2" key="1">
    <citation type="submission" date="2015-04" db="UniProtKB">
        <authorList>
            <consortium name="EnsemblPlants"/>
        </authorList>
    </citation>
    <scope>IDENTIFICATION</scope>
</reference>
<dbReference type="STRING" id="4537.A0A0E0LU02"/>
<dbReference type="InterPro" id="IPR000719">
    <property type="entry name" value="Prot_kinase_dom"/>
</dbReference>
<dbReference type="InterPro" id="IPR051564">
    <property type="entry name" value="LRR_receptor-like_kinase"/>
</dbReference>
<dbReference type="EnsemblPlants" id="OPUNC08G10530.1">
    <property type="protein sequence ID" value="OPUNC08G10530.1"/>
    <property type="gene ID" value="OPUNC08G10530"/>
</dbReference>
<feature type="domain" description="Protein kinase" evidence="1">
    <location>
        <begin position="1"/>
        <end position="130"/>
    </location>
</feature>
<dbReference type="PROSITE" id="PS00108">
    <property type="entry name" value="PROTEIN_KINASE_ST"/>
    <property type="match status" value="1"/>
</dbReference>
<dbReference type="GO" id="GO:0016020">
    <property type="term" value="C:membrane"/>
    <property type="evidence" value="ECO:0007669"/>
    <property type="project" value="TreeGrafter"/>
</dbReference>
<keyword evidence="3" id="KW-1185">Reference proteome</keyword>
<accession>A0A0E0LU02</accession>
<dbReference type="Gene3D" id="1.10.510.10">
    <property type="entry name" value="Transferase(Phosphotransferase) domain 1"/>
    <property type="match status" value="1"/>
</dbReference>
<protein>
    <recommendedName>
        <fullName evidence="1">Protein kinase domain-containing protein</fullName>
    </recommendedName>
</protein>
<dbReference type="AlphaFoldDB" id="A0A0E0LU02"/>
<organism evidence="2">
    <name type="scientific">Oryza punctata</name>
    <name type="common">Red rice</name>
    <dbReference type="NCBI Taxonomy" id="4537"/>
    <lineage>
        <taxon>Eukaryota</taxon>
        <taxon>Viridiplantae</taxon>
        <taxon>Streptophyta</taxon>
        <taxon>Embryophyta</taxon>
        <taxon>Tracheophyta</taxon>
        <taxon>Spermatophyta</taxon>
        <taxon>Magnoliopsida</taxon>
        <taxon>Liliopsida</taxon>
        <taxon>Poales</taxon>
        <taxon>Poaceae</taxon>
        <taxon>BOP clade</taxon>
        <taxon>Oryzoideae</taxon>
        <taxon>Oryzeae</taxon>
        <taxon>Oryzinae</taxon>
        <taxon>Oryza</taxon>
    </lineage>
</organism>
<dbReference type="InterPro" id="IPR008271">
    <property type="entry name" value="Ser/Thr_kinase_AS"/>
</dbReference>
<dbReference type="PROSITE" id="PS50011">
    <property type="entry name" value="PROTEIN_KINASE_DOM"/>
    <property type="match status" value="1"/>
</dbReference>
<evidence type="ECO:0000259" key="1">
    <source>
        <dbReference type="PROSITE" id="PS50011"/>
    </source>
</evidence>
<sequence length="130" mass="14313">MQNGNLDTWLHHRYASKAPKGLSLSQRIHIAANTADALAYLHHDSGSSIVHCDMKPSNIMLDADMNAYLGDFGIPNLVFNSGSTSVGRAVPDSDTPIGVCSMWQCINLWGCLQFWNTTYGDANRQTTNRQ</sequence>
<dbReference type="Pfam" id="PF00069">
    <property type="entry name" value="Pkinase"/>
    <property type="match status" value="1"/>
</dbReference>
<reference evidence="2" key="2">
    <citation type="submission" date="2018-05" db="EMBL/GenBank/DDBJ databases">
        <title>OpunRS2 (Oryza punctata Reference Sequence Version 2).</title>
        <authorList>
            <person name="Zhang J."/>
            <person name="Kudrna D."/>
            <person name="Lee S."/>
            <person name="Talag J."/>
            <person name="Welchert J."/>
            <person name="Wing R.A."/>
        </authorList>
    </citation>
    <scope>NUCLEOTIDE SEQUENCE [LARGE SCALE GENOMIC DNA]</scope>
</reference>
<dbReference type="GO" id="GO:0005524">
    <property type="term" value="F:ATP binding"/>
    <property type="evidence" value="ECO:0007669"/>
    <property type="project" value="InterPro"/>
</dbReference>
<dbReference type="Gramene" id="OPUNC08G10530.1">
    <property type="protein sequence ID" value="OPUNC08G10530.1"/>
    <property type="gene ID" value="OPUNC08G10530"/>
</dbReference>
<proteinExistence type="predicted"/>